<feature type="compositionally biased region" description="Low complexity" evidence="1">
    <location>
        <begin position="250"/>
        <end position="263"/>
    </location>
</feature>
<gene>
    <name evidence="2" type="ORF">Rsub_05284</name>
</gene>
<dbReference type="InterPro" id="IPR043535">
    <property type="entry name" value="TEDC1"/>
</dbReference>
<dbReference type="Proteomes" id="UP000247498">
    <property type="component" value="Unassembled WGS sequence"/>
</dbReference>
<sequence length="596" mass="58867">MATGAQIAGNGAESRNLGARESIEYFCRILDSYGIDLSAETLRQAKFDGAAARGPLLVALHDLSLLRALGWPRRAGAGVAQLRARLGGGGAALGAEGRVLLLHLLASWGCPPRLLAHLATPHPSSRAALLALAWLSADCRLFERALAAARPPDDPSPLLPPQEQDGFASPAARAASAAAAEAASARAGRAAALRGGLTGWGRAEAAAQHALAAAGVLRVRSKLLGALADGREQLLAALIEVLARQQQQQQQQLLQHQSPQQQQQPPPRRQRAPLSPLEAQLALSPKLLQQHESALASACAALQAQSECARHAHVFFAWAGSALGEERGARSNAAAAAGGAAAWLVGPTQAAAGGGGAAQGSGRARGGGGGGGEACAEAAAAVTLAEVAPLAAQLHGPCSATAERVLLRVRGQLRAAAAAAGASIPGGAPADPRGAGGGSADPAAAWRLPDRLQPFAEAAAAALGEAGARVLPEPSLGAPAQERPPAAPQDGGPASAAEEAAAAAAAWRRMPASSAAVAGGPRCGGGSGSGGAGAVAVVEVEAEVARLRGLALSAARRLARARAANKQLLSAAAARLFGAGGAGGGACAGCILLGGG</sequence>
<protein>
    <recommendedName>
        <fullName evidence="4">Tubulin epsilon and delta complex protein 1 domain-containing protein</fullName>
    </recommendedName>
</protein>
<feature type="compositionally biased region" description="Low complexity" evidence="1">
    <location>
        <begin position="493"/>
        <end position="503"/>
    </location>
</feature>
<feature type="region of interest" description="Disordered" evidence="1">
    <location>
        <begin position="250"/>
        <end position="273"/>
    </location>
</feature>
<evidence type="ECO:0000313" key="3">
    <source>
        <dbReference type="Proteomes" id="UP000247498"/>
    </source>
</evidence>
<feature type="compositionally biased region" description="Low complexity" evidence="1">
    <location>
        <begin position="420"/>
        <end position="433"/>
    </location>
</feature>
<keyword evidence="3" id="KW-1185">Reference proteome</keyword>
<evidence type="ECO:0000256" key="1">
    <source>
        <dbReference type="SAM" id="MobiDB-lite"/>
    </source>
</evidence>
<evidence type="ECO:0008006" key="4">
    <source>
        <dbReference type="Google" id="ProtNLM"/>
    </source>
</evidence>
<feature type="region of interest" description="Disordered" evidence="1">
    <location>
        <begin position="420"/>
        <end position="444"/>
    </location>
</feature>
<comment type="caution">
    <text evidence="2">The sequence shown here is derived from an EMBL/GenBank/DDBJ whole genome shotgun (WGS) entry which is preliminary data.</text>
</comment>
<dbReference type="PANTHER" id="PTHR35076">
    <property type="entry name" value="TUBULIN EPSILON AND DELTA COMPLEX PROTEIN 1"/>
    <property type="match status" value="1"/>
</dbReference>
<dbReference type="InParanoid" id="A0A2V0NZU2"/>
<evidence type="ECO:0000313" key="2">
    <source>
        <dbReference type="EMBL" id="GBF92202.1"/>
    </source>
</evidence>
<accession>A0A2V0NZU2</accession>
<reference evidence="2 3" key="1">
    <citation type="journal article" date="2018" name="Sci. Rep.">
        <title>Raphidocelis subcapitata (=Pseudokirchneriella subcapitata) provides an insight into genome evolution and environmental adaptations in the Sphaeropleales.</title>
        <authorList>
            <person name="Suzuki S."/>
            <person name="Yamaguchi H."/>
            <person name="Nakajima N."/>
            <person name="Kawachi M."/>
        </authorList>
    </citation>
    <scope>NUCLEOTIDE SEQUENCE [LARGE SCALE GENOMIC DNA]</scope>
    <source>
        <strain evidence="2 3">NIES-35</strain>
    </source>
</reference>
<name>A0A2V0NZU2_9CHLO</name>
<dbReference type="PANTHER" id="PTHR35076:SF1">
    <property type="entry name" value="TUBULIN EPSILON AND DELTA COMPLEX PROTEIN 1"/>
    <property type="match status" value="1"/>
</dbReference>
<dbReference type="EMBL" id="BDRX01000030">
    <property type="protein sequence ID" value="GBF92202.1"/>
    <property type="molecule type" value="Genomic_DNA"/>
</dbReference>
<feature type="region of interest" description="Disordered" evidence="1">
    <location>
        <begin position="472"/>
        <end position="503"/>
    </location>
</feature>
<dbReference type="AlphaFoldDB" id="A0A2V0NZU2"/>
<organism evidence="2 3">
    <name type="scientific">Raphidocelis subcapitata</name>
    <dbReference type="NCBI Taxonomy" id="307507"/>
    <lineage>
        <taxon>Eukaryota</taxon>
        <taxon>Viridiplantae</taxon>
        <taxon>Chlorophyta</taxon>
        <taxon>core chlorophytes</taxon>
        <taxon>Chlorophyceae</taxon>
        <taxon>CS clade</taxon>
        <taxon>Sphaeropleales</taxon>
        <taxon>Selenastraceae</taxon>
        <taxon>Raphidocelis</taxon>
    </lineage>
</organism>
<proteinExistence type="predicted"/>